<dbReference type="SUPFAM" id="SSF51905">
    <property type="entry name" value="FAD/NAD(P)-binding domain"/>
    <property type="match status" value="1"/>
</dbReference>
<dbReference type="STRING" id="619304.SAMN05421760_10188"/>
<dbReference type="Proteomes" id="UP000185999">
    <property type="component" value="Unassembled WGS sequence"/>
</dbReference>
<dbReference type="InterPro" id="IPR036188">
    <property type="entry name" value="FAD/NAD-bd_sf"/>
</dbReference>
<reference evidence="3" key="1">
    <citation type="submission" date="2017-01" db="EMBL/GenBank/DDBJ databases">
        <authorList>
            <person name="Varghese N."/>
            <person name="Submissions S."/>
        </authorList>
    </citation>
    <scope>NUCLEOTIDE SEQUENCE [LARGE SCALE GENOMIC DNA]</scope>
    <source>
        <strain evidence="3">DSM 22306</strain>
    </source>
</reference>
<dbReference type="PANTHER" id="PTHR43747">
    <property type="entry name" value="FAD-BINDING PROTEIN"/>
    <property type="match status" value="1"/>
</dbReference>
<dbReference type="AlphaFoldDB" id="A0A1N7IT54"/>
<protein>
    <submittedName>
        <fullName evidence="2">Dehydrogenase (Flavoprotein)</fullName>
    </submittedName>
</protein>
<dbReference type="GO" id="GO:0071949">
    <property type="term" value="F:FAD binding"/>
    <property type="evidence" value="ECO:0007669"/>
    <property type="project" value="InterPro"/>
</dbReference>
<dbReference type="RefSeq" id="WP_054339721.1">
    <property type="nucleotide sequence ID" value="NZ_FTOE01000001.1"/>
</dbReference>
<evidence type="ECO:0000313" key="3">
    <source>
        <dbReference type="Proteomes" id="UP000185999"/>
    </source>
</evidence>
<gene>
    <name evidence="2" type="ORF">SAMN05421760_10188</name>
</gene>
<dbReference type="OrthoDB" id="103324at2"/>
<organism evidence="2 3">
    <name type="scientific">Neptunomonas antarctica</name>
    <dbReference type="NCBI Taxonomy" id="619304"/>
    <lineage>
        <taxon>Bacteria</taxon>
        <taxon>Pseudomonadati</taxon>
        <taxon>Pseudomonadota</taxon>
        <taxon>Gammaproteobacteria</taxon>
        <taxon>Oceanospirillales</taxon>
        <taxon>Oceanospirillaceae</taxon>
        <taxon>Neptunomonas</taxon>
    </lineage>
</organism>
<dbReference type="EMBL" id="FTOE01000001">
    <property type="protein sequence ID" value="SIS40220.1"/>
    <property type="molecule type" value="Genomic_DNA"/>
</dbReference>
<feature type="domain" description="FAD-binding" evidence="1">
    <location>
        <begin position="9"/>
        <end position="178"/>
    </location>
</feature>
<evidence type="ECO:0000313" key="2">
    <source>
        <dbReference type="EMBL" id="SIS40220.1"/>
    </source>
</evidence>
<keyword evidence="3" id="KW-1185">Reference proteome</keyword>
<dbReference type="Gene3D" id="3.50.50.60">
    <property type="entry name" value="FAD/NAD(P)-binding domain"/>
    <property type="match status" value="1"/>
</dbReference>
<dbReference type="Pfam" id="PF01494">
    <property type="entry name" value="FAD_binding_3"/>
    <property type="match status" value="1"/>
</dbReference>
<dbReference type="PANTHER" id="PTHR43747:SF1">
    <property type="entry name" value="SLR1998 PROTEIN"/>
    <property type="match status" value="1"/>
</dbReference>
<dbReference type="InterPro" id="IPR002938">
    <property type="entry name" value="FAD-bd"/>
</dbReference>
<proteinExistence type="predicted"/>
<evidence type="ECO:0000259" key="1">
    <source>
        <dbReference type="Pfam" id="PF01494"/>
    </source>
</evidence>
<name>A0A1N7IT54_9GAMM</name>
<accession>A0A1N7IT54</accession>
<dbReference type="InterPro" id="IPR050816">
    <property type="entry name" value="Flavin-dep_Halogenase_NPB"/>
</dbReference>
<sequence length="407" mass="44957">MMSPQGCFDVVVIGAGPSGSVAASLLNQKGYRVLVLEKQHFPRFSIGESLLPQSMAFLEQAGMLEAVEAGGFQFKNGAAFTRGSEYSFFDFREKFSQGWGTTFQVQRDRFDKILADEAEKQGVTIQYGQTVTAFEPTSLTVQTETGESYQISARFVLDASGFGRVLPRLLDMELPSCLESRTSIFTHIQDNITDSRFDRNKILIAVHPVHNDIWFWLIPFNNGRASVGVVTPHGFLAKTGGDEATQLRRLISESGMLATVLENAVYDTRIGKIEGYSCDVTSLYGEGFALLGNAGEFLDPVFSSGVTIALKSASLAADTVDRQLSGQQPDWNQEFAIPLKQGIDTFREFVEGWYDGRLQDVIFASEKSDKIKRMVSSVLAGYAWDAKNPYVKDTSRLTTLAELCRLS</sequence>